<evidence type="ECO:0000256" key="2">
    <source>
        <dbReference type="ARBA" id="ARBA00022840"/>
    </source>
</evidence>
<dbReference type="Pfam" id="PF00005">
    <property type="entry name" value="ABC_tran"/>
    <property type="match status" value="2"/>
</dbReference>
<dbReference type="SUPFAM" id="SSF52540">
    <property type="entry name" value="P-loop containing nucleoside triphosphate hydrolases"/>
    <property type="match status" value="2"/>
</dbReference>
<dbReference type="InterPro" id="IPR017871">
    <property type="entry name" value="ABC_transporter-like_CS"/>
</dbReference>
<sequence>MGIKLSEYLLEVENISIDFDNKKILDNVSFKVKEGESLGLLGKSGSGKSVLINILRGTKEYRPTKGKIFYNVSYCPKCMKVDFPSKKGTPCTKCNEEMILKKVDFWEDTALFNPIRKRTAIMLQRTFSLYGEKTVMENMQDAFTETEIPKNMVIPKIIELLQKVNMIQRMTHIARDLSGGEKQRIVLARQLAINPMLLLADEPTGTLDPLTANTVHNVLLDAVKQGMSLIVTSHWPEAIELLAQKAVWLENGKVIHDGDSKEVVKAFMEKLMPEEKVRFPGIGSGIIELWDVKKYYYSISRGVVKAVDGVTFAVNEKEIFGLVGKSGTGKTTVSRMIAGITPFTEGELNIRIGDEWIDMKEPGFLGKGKAMLYMGVLHQEYTLYPDKNVLQNLTDAIGIKLPKELGKMKVISVLEGVGFEDQKELDEILNKMPDALSVGEKHRIALAQVLIKEPRIVILDEPTGTMDPFTRKIVAKSIRKAREVLGETFLIVTHDSDFIVDVCDRACFMKDGKVVFIGEPEDIKEKMLSTEEADKE</sequence>
<dbReference type="PROSITE" id="PS50893">
    <property type="entry name" value="ABC_TRANSPORTER_2"/>
    <property type="match status" value="2"/>
</dbReference>
<dbReference type="GO" id="GO:0005524">
    <property type="term" value="F:ATP binding"/>
    <property type="evidence" value="ECO:0007669"/>
    <property type="project" value="UniProtKB-KW"/>
</dbReference>
<accession>A0A150J878</accession>
<evidence type="ECO:0000259" key="3">
    <source>
        <dbReference type="PROSITE" id="PS50893"/>
    </source>
</evidence>
<dbReference type="Proteomes" id="UP000075398">
    <property type="component" value="Unassembled WGS sequence"/>
</dbReference>
<name>A0A150J878_9EURY</name>
<dbReference type="InterPro" id="IPR017669">
    <property type="entry name" value="Me_Coenz_M_Rdtase_A2"/>
</dbReference>
<keyword evidence="1" id="KW-0547">Nucleotide-binding</keyword>
<comment type="caution">
    <text evidence="4">The sequence shown here is derived from an EMBL/GenBank/DDBJ whole genome shotgun (WGS) entry which is preliminary data.</text>
</comment>
<dbReference type="Gene3D" id="3.40.50.300">
    <property type="entry name" value="P-loop containing nucleotide triphosphate hydrolases"/>
    <property type="match status" value="2"/>
</dbReference>
<evidence type="ECO:0000256" key="1">
    <source>
        <dbReference type="ARBA" id="ARBA00022741"/>
    </source>
</evidence>
<evidence type="ECO:0000313" key="4">
    <source>
        <dbReference type="EMBL" id="KYC53410.1"/>
    </source>
</evidence>
<dbReference type="InterPro" id="IPR003593">
    <property type="entry name" value="AAA+_ATPase"/>
</dbReference>
<dbReference type="EC" id="3.6.3.19" evidence="4"/>
<dbReference type="SMART" id="SM00382">
    <property type="entry name" value="AAA"/>
    <property type="match status" value="2"/>
</dbReference>
<proteinExistence type="predicted"/>
<keyword evidence="4" id="KW-0378">Hydrolase</keyword>
<feature type="domain" description="ABC transporter" evidence="3">
    <location>
        <begin position="287"/>
        <end position="536"/>
    </location>
</feature>
<keyword evidence="2 4" id="KW-0067">ATP-binding</keyword>
<dbReference type="AlphaFoldDB" id="A0A150J878"/>
<dbReference type="PANTHER" id="PTHR42764:SF2">
    <property type="entry name" value="ABC TRANSPORTER, ATP-BINDING PROTEIN"/>
    <property type="match status" value="1"/>
</dbReference>
<dbReference type="PROSITE" id="PS00211">
    <property type="entry name" value="ABC_TRANSPORTER_1"/>
    <property type="match status" value="1"/>
</dbReference>
<dbReference type="InterPro" id="IPR027417">
    <property type="entry name" value="P-loop_NTPase"/>
</dbReference>
<dbReference type="GO" id="GO:0019700">
    <property type="term" value="P:organic phosphonate catabolic process"/>
    <property type="evidence" value="ECO:0007669"/>
    <property type="project" value="TreeGrafter"/>
</dbReference>
<dbReference type="STRING" id="1705564.APG08_00421"/>
<dbReference type="NCBIfam" id="TIGR03269">
    <property type="entry name" value="met_CoM_red_A2"/>
    <property type="match status" value="1"/>
</dbReference>
<evidence type="ECO:0000313" key="5">
    <source>
        <dbReference type="Proteomes" id="UP000075398"/>
    </source>
</evidence>
<dbReference type="InterPro" id="IPR003439">
    <property type="entry name" value="ABC_transporter-like_ATP-bd"/>
</dbReference>
<reference evidence="4 5" key="1">
    <citation type="journal article" date="2016" name="ISME J.">
        <title>Chasing the elusive Euryarchaeota class WSA2: genomes reveal a uniquely fastidious methyl-reducing methanogen.</title>
        <authorList>
            <person name="Nobu M.K."/>
            <person name="Narihiro T."/>
            <person name="Kuroda K."/>
            <person name="Mei R."/>
            <person name="Liu W.T."/>
        </authorList>
    </citation>
    <scope>NUCLEOTIDE SEQUENCE [LARGE SCALE GENOMIC DNA]</scope>
    <source>
        <strain evidence="4">U1lsi0528_Bin055</strain>
    </source>
</reference>
<gene>
    <name evidence="4" type="primary">malK_2</name>
    <name evidence="4" type="ORF">AMQ22_00309</name>
</gene>
<organism evidence="4 5">
    <name type="scientific">Candidatus Methanofastidiosum methylothiophilum</name>
    <dbReference type="NCBI Taxonomy" id="1705564"/>
    <lineage>
        <taxon>Archaea</taxon>
        <taxon>Methanobacteriati</taxon>
        <taxon>Methanobacteriota</taxon>
        <taxon>Stenosarchaea group</taxon>
        <taxon>Candidatus Methanofastidiosia</taxon>
        <taxon>Candidatus Methanofastidiosales</taxon>
        <taxon>Candidatus Methanofastidiosaceae</taxon>
        <taxon>Candidatus Methanofastidiosum</taxon>
    </lineage>
</organism>
<dbReference type="GO" id="GO:0016887">
    <property type="term" value="F:ATP hydrolysis activity"/>
    <property type="evidence" value="ECO:0007669"/>
    <property type="project" value="InterPro"/>
</dbReference>
<dbReference type="PANTHER" id="PTHR42764">
    <property type="entry name" value="PHOSPHONATES UTILIZATION ATP-BINDING PROTEIN PHNK-RELATED"/>
    <property type="match status" value="1"/>
</dbReference>
<dbReference type="EMBL" id="LNGC01000006">
    <property type="protein sequence ID" value="KYC53410.1"/>
    <property type="molecule type" value="Genomic_DNA"/>
</dbReference>
<dbReference type="PATRIC" id="fig|1705409.3.peg.320"/>
<feature type="domain" description="ABC transporter" evidence="3">
    <location>
        <begin position="10"/>
        <end position="276"/>
    </location>
</feature>
<protein>
    <submittedName>
        <fullName evidence="4">Trehalose/maltose import ATP-binding protein MalK</fullName>
        <ecNumber evidence="4">3.6.3.19</ecNumber>
    </submittedName>
</protein>